<dbReference type="Gene3D" id="1.20.1600.10">
    <property type="entry name" value="Outer membrane efflux proteins (OEP)"/>
    <property type="match status" value="1"/>
</dbReference>
<feature type="coiled-coil region" evidence="1">
    <location>
        <begin position="197"/>
        <end position="266"/>
    </location>
</feature>
<dbReference type="STRING" id="1203554.HMPREF1476_01343"/>
<comment type="caution">
    <text evidence="4">The sequence shown here is derived from an EMBL/GenBank/DDBJ whole genome shotgun (WGS) entry which is preliminary data.</text>
</comment>
<dbReference type="SUPFAM" id="SSF56954">
    <property type="entry name" value="Outer membrane efflux proteins (OEP)"/>
    <property type="match status" value="1"/>
</dbReference>
<dbReference type="PROSITE" id="PS51257">
    <property type="entry name" value="PROKAR_LIPOPROTEIN"/>
    <property type="match status" value="1"/>
</dbReference>
<protein>
    <recommendedName>
        <fullName evidence="6">NodT family efflux transporter, outer membrane factor (OMF) lipoprotein</fullName>
    </recommendedName>
</protein>
<evidence type="ECO:0000313" key="5">
    <source>
        <dbReference type="Proteomes" id="UP000014400"/>
    </source>
</evidence>
<feature type="signal peptide" evidence="3">
    <location>
        <begin position="1"/>
        <end position="21"/>
    </location>
</feature>
<feature type="chain" id="PRO_5004506628" description="NodT family efflux transporter, outer membrane factor (OMF) lipoprotein" evidence="3">
    <location>
        <begin position="22"/>
        <end position="564"/>
    </location>
</feature>
<evidence type="ECO:0000313" key="4">
    <source>
        <dbReference type="EMBL" id="EPD99072.1"/>
    </source>
</evidence>
<dbReference type="PANTHER" id="PTHR30203:SF29">
    <property type="entry name" value="PROTEIN CYAE"/>
    <property type="match status" value="1"/>
</dbReference>
<dbReference type="PANTHER" id="PTHR30203">
    <property type="entry name" value="OUTER MEMBRANE CATION EFFLUX PROTEIN"/>
    <property type="match status" value="1"/>
</dbReference>
<name>S3BYC6_9BURK</name>
<keyword evidence="1" id="KW-0175">Coiled coil</keyword>
<dbReference type="AlphaFoldDB" id="S3BYC6"/>
<dbReference type="HOGENOM" id="CLU_023283_0_0_4"/>
<feature type="compositionally biased region" description="Low complexity" evidence="2">
    <location>
        <begin position="116"/>
        <end position="125"/>
    </location>
</feature>
<dbReference type="PATRIC" id="fig|1203554.3.peg.1405"/>
<dbReference type="InterPro" id="IPR010131">
    <property type="entry name" value="MdtP/NodT-like"/>
</dbReference>
<dbReference type="Proteomes" id="UP000014400">
    <property type="component" value="Unassembled WGS sequence"/>
</dbReference>
<reference evidence="4 5" key="1">
    <citation type="submission" date="2013-04" db="EMBL/GenBank/DDBJ databases">
        <title>The Genome Sequence of Sutterella wadsworthensis HGA0223.</title>
        <authorList>
            <consortium name="The Broad Institute Genomics Platform"/>
            <person name="Earl A."/>
            <person name="Ward D."/>
            <person name="Feldgarden M."/>
            <person name="Gevers D."/>
            <person name="Schmidt T.M."/>
            <person name="Dover J."/>
            <person name="Dai D."/>
            <person name="Walker B."/>
            <person name="Young S."/>
            <person name="Zeng Q."/>
            <person name="Gargeya S."/>
            <person name="Fitzgerald M."/>
            <person name="Haas B."/>
            <person name="Abouelleil A."/>
            <person name="Allen A.W."/>
            <person name="Alvarado L."/>
            <person name="Arachchi H.M."/>
            <person name="Berlin A.M."/>
            <person name="Chapman S.B."/>
            <person name="Gainer-Dewar J."/>
            <person name="Goldberg J."/>
            <person name="Griggs A."/>
            <person name="Gujja S."/>
            <person name="Hansen M."/>
            <person name="Howarth C."/>
            <person name="Imamovic A."/>
            <person name="Ireland A."/>
            <person name="Larimer J."/>
            <person name="McCowan C."/>
            <person name="Murphy C."/>
            <person name="Pearson M."/>
            <person name="Poon T.W."/>
            <person name="Priest M."/>
            <person name="Roberts A."/>
            <person name="Saif S."/>
            <person name="Shea T."/>
            <person name="Sisk P."/>
            <person name="Sykes S."/>
            <person name="Wortman J."/>
            <person name="Nusbaum C."/>
            <person name="Birren B."/>
        </authorList>
    </citation>
    <scope>NUCLEOTIDE SEQUENCE [LARGE SCALE GENOMIC DNA]</scope>
    <source>
        <strain evidence="4 5">HGA0223</strain>
    </source>
</reference>
<dbReference type="RefSeq" id="WP_016474569.1">
    <property type="nucleotide sequence ID" value="NZ_KE150480.1"/>
</dbReference>
<sequence length="564" mass="61830">MSQMKASRMIRLTLVSTSVAAALMLAGCSVIAPEKLSSDDLMRLANVDQQLMFAAQEPVTAPITMEEAVARALKYNLEHRLAMMERAVQENIADVQSMSLLPKLTASAGYRDRSNELASSSESLATGKESLVPSKSSERDGRTADLELSWNVLDFGLSYFEAQASTNKSYASEERRRRVVADIARQTRAAWLSAVSAERLRDEVADALDDASKALAQSKEAGGRGLVKPLDALRYQRDLLNMVRQLETLEDELVKSKAKLATLMNLQPGTPFQLAVPSTDAEAVPAVPYKLSDLEVLAMVRRPEIREESYLARNAVLETRMSLLKLFPNVQLFAGLNYDSNKYLANNDWADVGTQVSWNLMSLFTAPKILKGGELREELAPLRRQAIRMTVLSQVHVAWHQRFAAEKAFRRADELSRVQNSIDKQVENAVKSRSETKLEAVRTKVETLLAKRTRDLSYAEMLNAQDAIYQAAGFDTVPAEVADQSISGLAEAIGAQDRIIADGAVLQGLYGTQALKDGVGDYKEASASYRLNPEVAAAAQEGGAAVRLVSGMPWESLGSLKASR</sequence>
<dbReference type="eggNOG" id="COG1538">
    <property type="taxonomic scope" value="Bacteria"/>
</dbReference>
<gene>
    <name evidence="4" type="ORF">HMPREF1476_01343</name>
</gene>
<organism evidence="4 5">
    <name type="scientific">Sutterella wadsworthensis HGA0223</name>
    <dbReference type="NCBI Taxonomy" id="1203554"/>
    <lineage>
        <taxon>Bacteria</taxon>
        <taxon>Pseudomonadati</taxon>
        <taxon>Pseudomonadota</taxon>
        <taxon>Betaproteobacteria</taxon>
        <taxon>Burkholderiales</taxon>
        <taxon>Sutterellaceae</taxon>
        <taxon>Sutterella</taxon>
    </lineage>
</organism>
<keyword evidence="3" id="KW-0732">Signal</keyword>
<dbReference type="EMBL" id="ATCF01000018">
    <property type="protein sequence ID" value="EPD99072.1"/>
    <property type="molecule type" value="Genomic_DNA"/>
</dbReference>
<proteinExistence type="predicted"/>
<dbReference type="GO" id="GO:0015562">
    <property type="term" value="F:efflux transmembrane transporter activity"/>
    <property type="evidence" value="ECO:0007669"/>
    <property type="project" value="InterPro"/>
</dbReference>
<keyword evidence="5" id="KW-1185">Reference proteome</keyword>
<evidence type="ECO:0000256" key="3">
    <source>
        <dbReference type="SAM" id="SignalP"/>
    </source>
</evidence>
<evidence type="ECO:0000256" key="1">
    <source>
        <dbReference type="SAM" id="Coils"/>
    </source>
</evidence>
<accession>S3BYC6</accession>
<feature type="region of interest" description="Disordered" evidence="2">
    <location>
        <begin position="115"/>
        <end position="139"/>
    </location>
</feature>
<evidence type="ECO:0000256" key="2">
    <source>
        <dbReference type="SAM" id="MobiDB-lite"/>
    </source>
</evidence>
<evidence type="ECO:0008006" key="6">
    <source>
        <dbReference type="Google" id="ProtNLM"/>
    </source>
</evidence>